<feature type="non-terminal residue" evidence="2">
    <location>
        <position position="1"/>
    </location>
</feature>
<dbReference type="EMBL" id="JAGSOI010000055">
    <property type="protein sequence ID" value="MCM1987532.1"/>
    <property type="molecule type" value="Genomic_DNA"/>
</dbReference>
<reference evidence="2" key="2">
    <citation type="submission" date="2021-04" db="EMBL/GenBank/DDBJ databases">
        <authorList>
            <person name="Dong X."/>
        </authorList>
    </citation>
    <scope>NUCLEOTIDE SEQUENCE</scope>
    <source>
        <strain evidence="2">LLY</strain>
    </source>
</reference>
<sequence length="47" mass="5229">NISNGVVEGLNNKIKTAFKRSYGLKTEVNRNTMIFLMAGKLSLPTRC</sequence>
<evidence type="ECO:0000313" key="4">
    <source>
        <dbReference type="Proteomes" id="UP001056766"/>
    </source>
</evidence>
<gene>
    <name evidence="2" type="ORF">KDK67_11180</name>
    <name evidence="3" type="ORF">KDK67_13465</name>
</gene>
<accession>A0A9E4ZH15</accession>
<dbReference type="Proteomes" id="UP001056766">
    <property type="component" value="Unassembled WGS sequence"/>
</dbReference>
<name>A0A9E4ZH15_9EURY</name>
<dbReference type="Pfam" id="PF01610">
    <property type="entry name" value="DDE_Tnp_ISL3"/>
    <property type="match status" value="1"/>
</dbReference>
<dbReference type="EMBL" id="JAGSOI010000100">
    <property type="protein sequence ID" value="MCM1987966.1"/>
    <property type="molecule type" value="Genomic_DNA"/>
</dbReference>
<protein>
    <submittedName>
        <fullName evidence="2">Transposase</fullName>
    </submittedName>
</protein>
<comment type="caution">
    <text evidence="2">The sequence shown here is derived from an EMBL/GenBank/DDBJ whole genome shotgun (WGS) entry which is preliminary data.</text>
</comment>
<feature type="domain" description="Transposase IS204/IS1001/IS1096/IS1165 DDE" evidence="1">
    <location>
        <begin position="2"/>
        <end position="26"/>
    </location>
</feature>
<evidence type="ECO:0000313" key="2">
    <source>
        <dbReference type="EMBL" id="MCM1987532.1"/>
    </source>
</evidence>
<proteinExistence type="predicted"/>
<dbReference type="AlphaFoldDB" id="A0A9E4ZH15"/>
<dbReference type="RefSeq" id="WP_250868901.1">
    <property type="nucleotide sequence ID" value="NZ_JAGSOI010000055.1"/>
</dbReference>
<reference evidence="2" key="1">
    <citation type="journal article" date="2021" name="mSystems">
        <title>Bacteria and Archaea Synergistically Convert Glycine Betaine to Biogenic Methane in the Formosa Cold Seep of the South China Sea.</title>
        <authorList>
            <person name="Li L."/>
            <person name="Zhang W."/>
            <person name="Zhang S."/>
            <person name="Song L."/>
            <person name="Sun Q."/>
            <person name="Zhang H."/>
            <person name="Xiang H."/>
            <person name="Dong X."/>
        </authorList>
    </citation>
    <scope>NUCLEOTIDE SEQUENCE</scope>
    <source>
        <strain evidence="2">LLY</strain>
    </source>
</reference>
<dbReference type="InterPro" id="IPR002560">
    <property type="entry name" value="Transposase_DDE"/>
</dbReference>
<evidence type="ECO:0000259" key="1">
    <source>
        <dbReference type="Pfam" id="PF01610"/>
    </source>
</evidence>
<keyword evidence="4" id="KW-1185">Reference proteome</keyword>
<organism evidence="2 4">
    <name type="scientific">Methanococcoides seepicolus</name>
    <dbReference type="NCBI Taxonomy" id="2828780"/>
    <lineage>
        <taxon>Archaea</taxon>
        <taxon>Methanobacteriati</taxon>
        <taxon>Methanobacteriota</taxon>
        <taxon>Stenosarchaea group</taxon>
        <taxon>Methanomicrobia</taxon>
        <taxon>Methanosarcinales</taxon>
        <taxon>Methanosarcinaceae</taxon>
        <taxon>Methanococcoides</taxon>
    </lineage>
</organism>
<evidence type="ECO:0000313" key="3">
    <source>
        <dbReference type="EMBL" id="MCM1987966.1"/>
    </source>
</evidence>